<dbReference type="KEGG" id="stab:STABA_v1c11090"/>
<organism evidence="1 2">
    <name type="scientific">Spiroplasma tabanidicola</name>
    <dbReference type="NCBI Taxonomy" id="324079"/>
    <lineage>
        <taxon>Bacteria</taxon>
        <taxon>Bacillati</taxon>
        <taxon>Mycoplasmatota</taxon>
        <taxon>Mollicutes</taxon>
        <taxon>Entomoplasmatales</taxon>
        <taxon>Spiroplasmataceae</taxon>
        <taxon>Spiroplasma</taxon>
    </lineage>
</organism>
<evidence type="ECO:0000313" key="2">
    <source>
        <dbReference type="Proteomes" id="UP000424468"/>
    </source>
</evidence>
<dbReference type="Proteomes" id="UP000424468">
    <property type="component" value="Chromosome"/>
</dbReference>
<protein>
    <submittedName>
        <fullName evidence="1">Uncharacterized protein</fullName>
    </submittedName>
</protein>
<accession>A0A6I6CA85</accession>
<dbReference type="EMBL" id="CP046276">
    <property type="protein sequence ID" value="QGS52456.1"/>
    <property type="molecule type" value="Genomic_DNA"/>
</dbReference>
<evidence type="ECO:0000313" key="1">
    <source>
        <dbReference type="EMBL" id="QGS52456.1"/>
    </source>
</evidence>
<gene>
    <name evidence="1" type="ORF">STABA_v1c11090</name>
</gene>
<dbReference type="OrthoDB" id="397686at2"/>
<keyword evidence="2" id="KW-1185">Reference proteome</keyword>
<dbReference type="AlphaFoldDB" id="A0A6I6CA85"/>
<reference evidence="1 2" key="1">
    <citation type="submission" date="2019-11" db="EMBL/GenBank/DDBJ databases">
        <title>Complete genome sequence of Spiroplasma tabanidicola TAUS-1 (DSM 22603).</title>
        <authorList>
            <person name="Huang C.-T."/>
            <person name="Lin Y.-C."/>
            <person name="Kuo C.-H."/>
        </authorList>
    </citation>
    <scope>NUCLEOTIDE SEQUENCE [LARGE SCALE GENOMIC DNA]</scope>
    <source>
        <strain evidence="1 2">TAUS-1</strain>
    </source>
</reference>
<name>A0A6I6CA85_9MOLU</name>
<sequence length="77" mass="8794">MKKILFSFLVSLIILFYLSNPQSVSMSYKKLSTHNKKAEGQEVQTINFNEAVWAGQSLQYFIYKHSDIESSASAKKT</sequence>
<dbReference type="RefSeq" id="WP_156007460.1">
    <property type="nucleotide sequence ID" value="NZ_CP046276.1"/>
</dbReference>
<proteinExistence type="predicted"/>